<dbReference type="GO" id="GO:0005743">
    <property type="term" value="C:mitochondrial inner membrane"/>
    <property type="evidence" value="ECO:0007669"/>
    <property type="project" value="TreeGrafter"/>
</dbReference>
<evidence type="ECO:0000256" key="3">
    <source>
        <dbReference type="ARBA" id="ARBA00022741"/>
    </source>
</evidence>
<dbReference type="InterPro" id="IPR003439">
    <property type="entry name" value="ABC_transporter-like_ATP-bd"/>
</dbReference>
<dbReference type="PROSITE" id="PS50893">
    <property type="entry name" value="ABC_TRANSPORTER_2"/>
    <property type="match status" value="1"/>
</dbReference>
<dbReference type="InterPro" id="IPR036640">
    <property type="entry name" value="ABC1_TM_sf"/>
</dbReference>
<keyword evidence="3" id="KW-0547">Nucleotide-binding</keyword>
<keyword evidence="6 7" id="KW-0472">Membrane</keyword>
<dbReference type="Gene3D" id="3.40.50.300">
    <property type="entry name" value="P-loop containing nucleotide triphosphate hydrolases"/>
    <property type="match status" value="1"/>
</dbReference>
<name>A0A3B0SUK7_9ZZZZ</name>
<feature type="transmembrane region" description="Helical" evidence="7">
    <location>
        <begin position="96"/>
        <end position="113"/>
    </location>
</feature>
<dbReference type="SUPFAM" id="SSF52540">
    <property type="entry name" value="P-loop containing nucleoside triphosphate hydrolases"/>
    <property type="match status" value="1"/>
</dbReference>
<dbReference type="GO" id="GO:0015421">
    <property type="term" value="F:ABC-type oligopeptide transporter activity"/>
    <property type="evidence" value="ECO:0007669"/>
    <property type="project" value="TreeGrafter"/>
</dbReference>
<evidence type="ECO:0000256" key="4">
    <source>
        <dbReference type="ARBA" id="ARBA00022840"/>
    </source>
</evidence>
<proteinExistence type="predicted"/>
<reference evidence="10" key="1">
    <citation type="submission" date="2018-06" db="EMBL/GenBank/DDBJ databases">
        <authorList>
            <person name="Zhirakovskaya E."/>
        </authorList>
    </citation>
    <scope>NUCLEOTIDE SEQUENCE</scope>
</reference>
<dbReference type="Gene3D" id="1.20.1560.10">
    <property type="entry name" value="ABC transporter type 1, transmembrane domain"/>
    <property type="match status" value="1"/>
</dbReference>
<dbReference type="GO" id="GO:0016887">
    <property type="term" value="F:ATP hydrolysis activity"/>
    <property type="evidence" value="ECO:0007669"/>
    <property type="project" value="InterPro"/>
</dbReference>
<dbReference type="FunFam" id="3.40.50.300:FF:000218">
    <property type="entry name" value="Multidrug ABC transporter ATP-binding protein"/>
    <property type="match status" value="1"/>
</dbReference>
<sequence>NMIDAGFSGENEDLINVYFAVLLAVAFVLAVATFARHYFVSWIGERVVADIRNAVFGNVIRLSPSFFEKNLSGDIISRLTTDTTVIQSVVGSSLSIALRNILTLAGGLVFMAVTSAKMLGLVLLVVPFVVVPILFLGRKVRVLSGYVQDKTAAASAKANEDIGAIQTVQAFTQEDRAAEIFHRHVERAFDMSIRRVKIRSWLMGIIILMIFGAMVFVLWIGASDVISGKMTGGELASFVMYAALVAGAVGALSEVYSELQRAAGAISRCVEIISTEADIKAPDNPLVLPEPHEGKIDFCDVTFTYPSRPDDHILKQFTLSVSRGEKLAIVGPSGAGKSTVFQLLQRFYDPCQGKILIDGVDIKQADPKEVRKRLAVVPQESVIFAASVEENIRYGNPDASDEMVYAAAASARADEFIIKLPDGMQTYLGERGSRLSGGQRQRIAIARAILKDAPILLLDEATSSLDAESEKKVQEALEKLMQDRTTLVIAHRLATVQKADRILVMDNGQIVNMGSHDELMGQGGLYARLAKLQFGES</sequence>
<dbReference type="InterPro" id="IPR039421">
    <property type="entry name" value="Type_1_exporter"/>
</dbReference>
<dbReference type="CDD" id="cd18575">
    <property type="entry name" value="ABC_6TM_bac_exporter_ABCB8_10_like"/>
    <property type="match status" value="1"/>
</dbReference>
<feature type="non-terminal residue" evidence="10">
    <location>
        <position position="1"/>
    </location>
</feature>
<keyword evidence="5 7" id="KW-1133">Transmembrane helix</keyword>
<dbReference type="NCBIfam" id="TIGR02204">
    <property type="entry name" value="MsbA_rel"/>
    <property type="match status" value="1"/>
</dbReference>
<evidence type="ECO:0000256" key="7">
    <source>
        <dbReference type="SAM" id="Phobius"/>
    </source>
</evidence>
<dbReference type="CDD" id="cd03249">
    <property type="entry name" value="ABC_MTABC3_MDL1_MDL2"/>
    <property type="match status" value="1"/>
</dbReference>
<dbReference type="Pfam" id="PF00664">
    <property type="entry name" value="ABC_membrane"/>
    <property type="match status" value="1"/>
</dbReference>
<dbReference type="GO" id="GO:0005524">
    <property type="term" value="F:ATP binding"/>
    <property type="evidence" value="ECO:0007669"/>
    <property type="project" value="UniProtKB-KW"/>
</dbReference>
<dbReference type="InterPro" id="IPR011918">
    <property type="entry name" value="ABC_MsbA_ATP-bd"/>
</dbReference>
<feature type="transmembrane region" description="Helical" evidence="7">
    <location>
        <begin position="234"/>
        <end position="252"/>
    </location>
</feature>
<feature type="domain" description="ABC transporter" evidence="8">
    <location>
        <begin position="296"/>
        <end position="532"/>
    </location>
</feature>
<evidence type="ECO:0000256" key="5">
    <source>
        <dbReference type="ARBA" id="ARBA00022989"/>
    </source>
</evidence>
<feature type="transmembrane region" description="Helical" evidence="7">
    <location>
        <begin position="15"/>
        <end position="35"/>
    </location>
</feature>
<dbReference type="Pfam" id="PF00005">
    <property type="entry name" value="ABC_tran"/>
    <property type="match status" value="1"/>
</dbReference>
<dbReference type="PROSITE" id="PS50929">
    <property type="entry name" value="ABC_TM1F"/>
    <property type="match status" value="1"/>
</dbReference>
<dbReference type="PANTHER" id="PTHR43394:SF1">
    <property type="entry name" value="ATP-BINDING CASSETTE SUB-FAMILY B MEMBER 10, MITOCHONDRIAL"/>
    <property type="match status" value="1"/>
</dbReference>
<keyword evidence="2 7" id="KW-0812">Transmembrane</keyword>
<dbReference type="InterPro" id="IPR003593">
    <property type="entry name" value="AAA+_ATPase"/>
</dbReference>
<dbReference type="SUPFAM" id="SSF90123">
    <property type="entry name" value="ABC transporter transmembrane region"/>
    <property type="match status" value="1"/>
</dbReference>
<protein>
    <submittedName>
        <fullName evidence="10">Efflux ABC transporter, permease/ATP-binding protein</fullName>
    </submittedName>
</protein>
<evidence type="ECO:0000256" key="6">
    <source>
        <dbReference type="ARBA" id="ARBA00023136"/>
    </source>
</evidence>
<comment type="subcellular location">
    <subcellularLocation>
        <location evidence="1">Membrane</location>
        <topology evidence="1">Multi-pass membrane protein</topology>
    </subcellularLocation>
</comment>
<evidence type="ECO:0000256" key="2">
    <source>
        <dbReference type="ARBA" id="ARBA00022692"/>
    </source>
</evidence>
<keyword evidence="4 10" id="KW-0067">ATP-binding</keyword>
<dbReference type="SMART" id="SM00382">
    <property type="entry name" value="AAA"/>
    <property type="match status" value="1"/>
</dbReference>
<dbReference type="InterPro" id="IPR011527">
    <property type="entry name" value="ABC1_TM_dom"/>
</dbReference>
<organism evidence="10">
    <name type="scientific">hydrothermal vent metagenome</name>
    <dbReference type="NCBI Taxonomy" id="652676"/>
    <lineage>
        <taxon>unclassified sequences</taxon>
        <taxon>metagenomes</taxon>
        <taxon>ecological metagenomes</taxon>
    </lineage>
</organism>
<feature type="transmembrane region" description="Helical" evidence="7">
    <location>
        <begin position="201"/>
        <end position="222"/>
    </location>
</feature>
<dbReference type="AlphaFoldDB" id="A0A3B0SUK7"/>
<feature type="domain" description="ABC transmembrane type-1" evidence="9">
    <location>
        <begin position="1"/>
        <end position="261"/>
    </location>
</feature>
<evidence type="ECO:0000259" key="8">
    <source>
        <dbReference type="PROSITE" id="PS50893"/>
    </source>
</evidence>
<accession>A0A3B0SUK7</accession>
<dbReference type="EMBL" id="UOEJ01000197">
    <property type="protein sequence ID" value="VAW04767.1"/>
    <property type="molecule type" value="Genomic_DNA"/>
</dbReference>
<dbReference type="PROSITE" id="PS00211">
    <property type="entry name" value="ABC_TRANSPORTER_1"/>
    <property type="match status" value="1"/>
</dbReference>
<dbReference type="InterPro" id="IPR017871">
    <property type="entry name" value="ABC_transporter-like_CS"/>
</dbReference>
<dbReference type="InterPro" id="IPR027417">
    <property type="entry name" value="P-loop_NTPase"/>
</dbReference>
<gene>
    <name evidence="10" type="ORF">MNBD_ALPHA01-1747</name>
</gene>
<dbReference type="PANTHER" id="PTHR43394">
    <property type="entry name" value="ATP-DEPENDENT PERMEASE MDL1, MITOCHONDRIAL"/>
    <property type="match status" value="1"/>
</dbReference>
<evidence type="ECO:0000313" key="10">
    <source>
        <dbReference type="EMBL" id="VAW04767.1"/>
    </source>
</evidence>
<evidence type="ECO:0000256" key="1">
    <source>
        <dbReference type="ARBA" id="ARBA00004141"/>
    </source>
</evidence>
<evidence type="ECO:0000259" key="9">
    <source>
        <dbReference type="PROSITE" id="PS50929"/>
    </source>
</evidence>
<dbReference type="GO" id="GO:0090374">
    <property type="term" value="P:oligopeptide export from mitochondrion"/>
    <property type="evidence" value="ECO:0007669"/>
    <property type="project" value="TreeGrafter"/>
</dbReference>
<feature type="transmembrane region" description="Helical" evidence="7">
    <location>
        <begin position="119"/>
        <end position="137"/>
    </location>
</feature>